<evidence type="ECO:0000256" key="5">
    <source>
        <dbReference type="ARBA" id="ARBA00023163"/>
    </source>
</evidence>
<comment type="caution">
    <text evidence="9">The sequence shown here is derived from an EMBL/GenBank/DDBJ whole genome shotgun (WGS) entry which is preliminary data.</text>
</comment>
<evidence type="ECO:0000256" key="4">
    <source>
        <dbReference type="ARBA" id="ARBA00023015"/>
    </source>
</evidence>
<evidence type="ECO:0000256" key="8">
    <source>
        <dbReference type="RuleBase" id="RU364150"/>
    </source>
</evidence>
<dbReference type="GO" id="GO:0003712">
    <property type="term" value="F:transcription coregulator activity"/>
    <property type="evidence" value="ECO:0007669"/>
    <property type="project" value="InterPro"/>
</dbReference>
<proteinExistence type="inferred from homology"/>
<dbReference type="Gene3D" id="2.40.320.10">
    <property type="entry name" value="Hypothetical Protein Pfu-838710-001"/>
    <property type="match status" value="1"/>
</dbReference>
<evidence type="ECO:0000256" key="3">
    <source>
        <dbReference type="ARBA" id="ARBA00019612"/>
    </source>
</evidence>
<evidence type="ECO:0000256" key="7">
    <source>
        <dbReference type="ARBA" id="ARBA00032012"/>
    </source>
</evidence>
<dbReference type="AlphaFoldDB" id="A0AAN7W099"/>
<comment type="subcellular location">
    <subcellularLocation>
        <location evidence="1 8">Nucleus</location>
    </subcellularLocation>
</comment>
<evidence type="ECO:0000256" key="2">
    <source>
        <dbReference type="ARBA" id="ARBA00009814"/>
    </source>
</evidence>
<keyword evidence="4 8" id="KW-0805">Transcription regulation</keyword>
<keyword evidence="8" id="KW-0010">Activator</keyword>
<dbReference type="PANTHER" id="PTHR13321">
    <property type="entry name" value="MEDIATOR OF RNA POLYMERASE II TRANSCRIPTION, SUBUNIT 18"/>
    <property type="match status" value="1"/>
</dbReference>
<sequence>MVQQLSLFSAIDDGSYNLFLATMTTSFGTAPIIYSNLSTIWKPDPNYEISTVNVKNQLVEQTRIKVSKELPLEVIPNIDDKIIDYNLIPQLNTDNLPVDHTFIDKIIDNQLDTPINNNNLVEHKSFNTTSNNWAFSISDIPAAGSTRKVSMQTITESIILNTSGKDSCLRKFMNELYYILDYQYITIGVKFHLKHNIILELYKIWDVKSRKQITKNGYLIKAYTNVNKSTDLDQINRGEQQLLNLQRDLQGYVDLKIPDRKSMDSRMQ</sequence>
<name>A0AAN7W099_9SACH</name>
<dbReference type="Pfam" id="PF09637">
    <property type="entry name" value="Med18"/>
    <property type="match status" value="1"/>
</dbReference>
<evidence type="ECO:0000313" key="10">
    <source>
        <dbReference type="Proteomes" id="UP001306508"/>
    </source>
</evidence>
<comment type="subunit">
    <text evidence="8">Component of the Mediator complex.</text>
</comment>
<dbReference type="GO" id="GO:0070847">
    <property type="term" value="C:core mediator complex"/>
    <property type="evidence" value="ECO:0007669"/>
    <property type="project" value="TreeGrafter"/>
</dbReference>
<dbReference type="PANTHER" id="PTHR13321:SF2">
    <property type="entry name" value="MEDIATOR OF RNA POLYMERASE II TRANSCRIPTION SUBUNIT 18"/>
    <property type="match status" value="1"/>
</dbReference>
<evidence type="ECO:0000313" key="9">
    <source>
        <dbReference type="EMBL" id="KAK5778356.1"/>
    </source>
</evidence>
<comment type="function">
    <text evidence="8">Component of the Mediator complex, a coactivator involved in the regulated transcription of nearly all RNA polymerase II-dependent genes. Mediator functions as a bridge to convey information from gene-specific regulatory proteins to the basal RNA polymerase II transcription machinery. Mediator is recruited to promoters by direct interactions with regulatory proteins and serves as a scaffold for the assembly of a functional preinitiation complex with RNA polymerase II and the general transcription factors.</text>
</comment>
<evidence type="ECO:0000256" key="1">
    <source>
        <dbReference type="ARBA" id="ARBA00004123"/>
    </source>
</evidence>
<reference evidence="10" key="1">
    <citation type="submission" date="2023-07" db="EMBL/GenBank/DDBJ databases">
        <title>A draft genome of Kazachstania heterogenica Y-27499.</title>
        <authorList>
            <person name="Donic C."/>
            <person name="Kralova J.S."/>
            <person name="Fidel L."/>
            <person name="Ben-Dor S."/>
            <person name="Jung S."/>
        </authorList>
    </citation>
    <scope>NUCLEOTIDE SEQUENCE [LARGE SCALE GENOMIC DNA]</scope>
    <source>
        <strain evidence="10">Y27499</strain>
    </source>
</reference>
<dbReference type="GO" id="GO:0016592">
    <property type="term" value="C:mediator complex"/>
    <property type="evidence" value="ECO:0007669"/>
    <property type="project" value="InterPro"/>
</dbReference>
<comment type="similarity">
    <text evidence="2 8">Belongs to the Mediator complex subunit 18 family.</text>
</comment>
<protein>
    <recommendedName>
        <fullName evidence="3 8">Mediator of RNA polymerase II transcription subunit 18</fullName>
    </recommendedName>
    <alternativeName>
        <fullName evidence="7 8">Mediator complex subunit 18</fullName>
    </alternativeName>
</protein>
<keyword evidence="10" id="KW-1185">Reference proteome</keyword>
<dbReference type="InterPro" id="IPR019095">
    <property type="entry name" value="Mediator_Med18"/>
</dbReference>
<dbReference type="GO" id="GO:0006369">
    <property type="term" value="P:termination of RNA polymerase II transcription"/>
    <property type="evidence" value="ECO:0007669"/>
    <property type="project" value="TreeGrafter"/>
</dbReference>
<dbReference type="EMBL" id="JAWIZZ010000053">
    <property type="protein sequence ID" value="KAK5778356.1"/>
    <property type="molecule type" value="Genomic_DNA"/>
</dbReference>
<keyword evidence="5 8" id="KW-0804">Transcription</keyword>
<dbReference type="GO" id="GO:0006357">
    <property type="term" value="P:regulation of transcription by RNA polymerase II"/>
    <property type="evidence" value="ECO:0007669"/>
    <property type="project" value="InterPro"/>
</dbReference>
<accession>A0AAN7W099</accession>
<gene>
    <name evidence="8" type="primary">MED18</name>
    <name evidence="9" type="ORF">RI543_004017</name>
</gene>
<keyword evidence="6 8" id="KW-0539">Nucleus</keyword>
<organism evidence="9 10">
    <name type="scientific">Arxiozyma heterogenica</name>
    <dbReference type="NCBI Taxonomy" id="278026"/>
    <lineage>
        <taxon>Eukaryota</taxon>
        <taxon>Fungi</taxon>
        <taxon>Dikarya</taxon>
        <taxon>Ascomycota</taxon>
        <taxon>Saccharomycotina</taxon>
        <taxon>Saccharomycetes</taxon>
        <taxon>Saccharomycetales</taxon>
        <taxon>Saccharomycetaceae</taxon>
        <taxon>Arxiozyma</taxon>
    </lineage>
</organism>
<evidence type="ECO:0000256" key="6">
    <source>
        <dbReference type="ARBA" id="ARBA00023242"/>
    </source>
</evidence>
<dbReference type="Proteomes" id="UP001306508">
    <property type="component" value="Unassembled WGS sequence"/>
</dbReference>